<reference evidence="2" key="1">
    <citation type="submission" date="2022-07" db="EMBL/GenBank/DDBJ databases">
        <title>Taxonomy of Aspergillus series Nigri: significant species reduction supported by multi-species coalescent approaches.</title>
        <authorList>
            <person name="Bian C."/>
            <person name="Kusuya Y."/>
            <person name="Sklenar F."/>
            <person name="D'hooge E."/>
            <person name="Yaguchi T."/>
            <person name="Takahashi H."/>
            <person name="Hubka V."/>
        </authorList>
    </citation>
    <scope>NUCLEOTIDE SEQUENCE</scope>
    <source>
        <strain evidence="2">CBS 733.88</strain>
    </source>
</reference>
<sequence length="657" mass="73606">MSPPSLAIPASPTVAEPLHLWKKRFDKRHLSTFKTVIARPTDLTDSNPVIATLDIEYNELVQSWKRFQDNLLPSDRVLFHERLQGPDDVLDVVASIEPVWTSTSGQRVLRECCDEFRSTLGSHGRLLAVLPRNELYCSIFYGVLQSLLKASAGYPRIMEGLIKALVQINRPIVPPASGEPVPVTKDSINAITRFYTLLFFFLGEVMDWYVRKAKCGLLRSPNQDVYRAFQRLIGQIRRSAKSMMYDLTDAMDLDDPDCDSLCEMTNDDYLGWFERARLSQVGLQNGARRFAAQNALTRQLLWEIHQDAAERKRLLQDRDVLLARLLDTVSQQLESVSKQNSGIACLTTTASQDLGREDARLTWPELLEELTVHALQDTDRFNLRKGGHKHKYTRMELQMASQKLEEYYDADDQIPALDFNVPVIAEDNVMTSLKQWATDAHSQVLAVGGPQSTVYPSPVLLVSTCYASFARKAGLPVISHFCSRSTDAANELTYEQHLIALAYSLIRQLIEYLPPVVESHAGCDLSGERFKPLNGTLTSWKEVLSLIDILLHFAPPLLVCVIHGLDIIQDASTDPYIRSLVRTFLTHTRHQPVLMPNGGEGQSVLLKVLFTVAGRPSSLVETLSENQLILRESTTTEELAPTDAALNADVGPPVMIA</sequence>
<name>A0A9W6DIC8_9EURO</name>
<proteinExistence type="predicted"/>
<dbReference type="AlphaFoldDB" id="A0A9W6DIC8"/>
<dbReference type="EMBL" id="BROQ01000001">
    <property type="protein sequence ID" value="GKZ16535.1"/>
    <property type="molecule type" value="Genomic_DNA"/>
</dbReference>
<gene>
    <name evidence="2" type="ORF">AbraCBS73388_000115</name>
</gene>
<dbReference type="Proteomes" id="UP001143548">
    <property type="component" value="Unassembled WGS sequence"/>
</dbReference>
<dbReference type="InterPro" id="IPR056125">
    <property type="entry name" value="DUF7708"/>
</dbReference>
<dbReference type="Pfam" id="PF24809">
    <property type="entry name" value="DUF7708"/>
    <property type="match status" value="1"/>
</dbReference>
<feature type="domain" description="DUF7708" evidence="1">
    <location>
        <begin position="112"/>
        <end position="244"/>
    </location>
</feature>
<organism evidence="2 3">
    <name type="scientific">Aspergillus brasiliensis</name>
    <dbReference type="NCBI Taxonomy" id="319629"/>
    <lineage>
        <taxon>Eukaryota</taxon>
        <taxon>Fungi</taxon>
        <taxon>Dikarya</taxon>
        <taxon>Ascomycota</taxon>
        <taxon>Pezizomycotina</taxon>
        <taxon>Eurotiomycetes</taxon>
        <taxon>Eurotiomycetidae</taxon>
        <taxon>Eurotiales</taxon>
        <taxon>Aspergillaceae</taxon>
        <taxon>Aspergillus</taxon>
        <taxon>Aspergillus subgen. Circumdati</taxon>
    </lineage>
</organism>
<evidence type="ECO:0000313" key="3">
    <source>
        <dbReference type="Proteomes" id="UP001143548"/>
    </source>
</evidence>
<protein>
    <recommendedName>
        <fullName evidence="1">DUF7708 domain-containing protein</fullName>
    </recommendedName>
</protein>
<evidence type="ECO:0000259" key="1">
    <source>
        <dbReference type="Pfam" id="PF24809"/>
    </source>
</evidence>
<accession>A0A9W6DIC8</accession>
<evidence type="ECO:0000313" key="2">
    <source>
        <dbReference type="EMBL" id="GKZ16535.1"/>
    </source>
</evidence>
<comment type="caution">
    <text evidence="2">The sequence shown here is derived from an EMBL/GenBank/DDBJ whole genome shotgun (WGS) entry which is preliminary data.</text>
</comment>